<evidence type="ECO:0000256" key="2">
    <source>
        <dbReference type="ARBA" id="ARBA00023043"/>
    </source>
</evidence>
<dbReference type="EMBL" id="NBTX02000004">
    <property type="protein sequence ID" value="PNL63099.1"/>
    <property type="molecule type" value="Genomic_DNA"/>
</dbReference>
<reference evidence="4" key="1">
    <citation type="submission" date="2017-12" db="EMBL/GenBank/DDBJ databases">
        <title>FDA dAtabase for Regulatory Grade micrObial Sequences (FDA-ARGOS): Supporting development and validation of Infectious Disease Dx tests.</title>
        <authorList>
            <person name="Kerrigan L."/>
            <person name="Tallon L.J."/>
            <person name="Sadzewicz L."/>
            <person name="Sengamalay N."/>
            <person name="Ott S."/>
            <person name="Godinez A."/>
            <person name="Nagaraj S."/>
            <person name="Vavikolanu K."/>
            <person name="Vyas G."/>
            <person name="Nadendla S."/>
            <person name="Aluvathingal J."/>
            <person name="Sichtig H."/>
        </authorList>
    </citation>
    <scope>NUCLEOTIDE SEQUENCE [LARGE SCALE GENOMIC DNA]</scope>
    <source>
        <strain evidence="4">FDAARGOS_200</strain>
    </source>
</reference>
<accession>A0AAX0WXY0</accession>
<dbReference type="GeneID" id="98064085"/>
<dbReference type="PANTHER" id="PTHR24198:SF165">
    <property type="entry name" value="ANKYRIN REPEAT-CONTAINING PROTEIN-RELATED"/>
    <property type="match status" value="1"/>
</dbReference>
<evidence type="ECO:0000256" key="3">
    <source>
        <dbReference type="PROSITE-ProRule" id="PRU00023"/>
    </source>
</evidence>
<dbReference type="AlphaFoldDB" id="A0AAX0WXY0"/>
<organism evidence="4 5">
    <name type="scientific">Legionella anisa</name>
    <dbReference type="NCBI Taxonomy" id="28082"/>
    <lineage>
        <taxon>Bacteria</taxon>
        <taxon>Pseudomonadati</taxon>
        <taxon>Pseudomonadota</taxon>
        <taxon>Gammaproteobacteria</taxon>
        <taxon>Legionellales</taxon>
        <taxon>Legionellaceae</taxon>
        <taxon>Legionella</taxon>
    </lineage>
</organism>
<feature type="repeat" description="ANK" evidence="3">
    <location>
        <begin position="286"/>
        <end position="318"/>
    </location>
</feature>
<dbReference type="RefSeq" id="WP_019232936.1">
    <property type="nucleotide sequence ID" value="NZ_CAAAHR010000011.1"/>
</dbReference>
<evidence type="ECO:0000313" key="5">
    <source>
        <dbReference type="Proteomes" id="UP000192511"/>
    </source>
</evidence>
<proteinExistence type="predicted"/>
<comment type="caution">
    <text evidence="4">The sequence shown here is derived from an EMBL/GenBank/DDBJ whole genome shotgun (WGS) entry which is preliminary data.</text>
</comment>
<dbReference type="Pfam" id="PF12796">
    <property type="entry name" value="Ank_2"/>
    <property type="match status" value="1"/>
</dbReference>
<keyword evidence="5" id="KW-1185">Reference proteome</keyword>
<dbReference type="PROSITE" id="PS50297">
    <property type="entry name" value="ANK_REP_REGION"/>
    <property type="match status" value="3"/>
</dbReference>
<dbReference type="PANTHER" id="PTHR24198">
    <property type="entry name" value="ANKYRIN REPEAT AND PROTEIN KINASE DOMAIN-CONTAINING PROTEIN"/>
    <property type="match status" value="1"/>
</dbReference>
<sequence>MNFDVLCLELGIRDDQPVSRRLELLKDWFQKNISSDLQSSENEEEQFEQYKQITEMYLDVVLPETTQDITKANPKFNGDNLVSFLSFIGFDRVLASLKPEKTLLNTKDLNGLTPLHQAALEGNINTVSVLLSLGADPGVLNKRKQYPIFSALILPVLHEDELEQNKIKIFNLLKEKANQFSNQDDNGDTILHQMALHGFDTLIRETLATHPELASIKNKHTHYPIHTAILNDQIKSVISLLQVKDSSSVKDSKGRMAIHYAARSGSKEILEECCKFSANKDTKDIMGKTPLMLAAELGRLSAVRTLIDYGAKIDLTDSAGLSVLHHAVKSGNLNLVRWLIENTNLDINARDNQNNTPLHLSETNVSGTDNKEKITAFLLEHGAHSTPPVPY</sequence>
<dbReference type="Proteomes" id="UP000192511">
    <property type="component" value="Unassembled WGS sequence"/>
</dbReference>
<dbReference type="PROSITE" id="PS50088">
    <property type="entry name" value="ANK_REPEAT"/>
    <property type="match status" value="3"/>
</dbReference>
<evidence type="ECO:0000313" key="4">
    <source>
        <dbReference type="EMBL" id="PNL63099.1"/>
    </source>
</evidence>
<protein>
    <recommendedName>
        <fullName evidence="6">Ankyrin repeat domain-containing protein</fullName>
    </recommendedName>
</protein>
<dbReference type="InterPro" id="IPR002110">
    <property type="entry name" value="Ankyrin_rpt"/>
</dbReference>
<evidence type="ECO:0008006" key="6">
    <source>
        <dbReference type="Google" id="ProtNLM"/>
    </source>
</evidence>
<keyword evidence="1" id="KW-0677">Repeat</keyword>
<evidence type="ECO:0000256" key="1">
    <source>
        <dbReference type="ARBA" id="ARBA00022737"/>
    </source>
</evidence>
<gene>
    <name evidence="4" type="ORF">A6J39_018910</name>
</gene>
<dbReference type="InterPro" id="IPR036770">
    <property type="entry name" value="Ankyrin_rpt-contain_sf"/>
</dbReference>
<feature type="repeat" description="ANK" evidence="3">
    <location>
        <begin position="319"/>
        <end position="352"/>
    </location>
</feature>
<dbReference type="Pfam" id="PF13637">
    <property type="entry name" value="Ank_4"/>
    <property type="match status" value="1"/>
</dbReference>
<feature type="repeat" description="ANK" evidence="3">
    <location>
        <begin position="110"/>
        <end position="142"/>
    </location>
</feature>
<keyword evidence="2 3" id="KW-0040">ANK repeat</keyword>
<dbReference type="SUPFAM" id="SSF48403">
    <property type="entry name" value="Ankyrin repeat"/>
    <property type="match status" value="2"/>
</dbReference>
<name>A0AAX0WXY0_9GAMM</name>
<dbReference type="Pfam" id="PF00023">
    <property type="entry name" value="Ank"/>
    <property type="match status" value="1"/>
</dbReference>
<dbReference type="Gene3D" id="1.25.40.20">
    <property type="entry name" value="Ankyrin repeat-containing domain"/>
    <property type="match status" value="2"/>
</dbReference>
<dbReference type="SMART" id="SM00248">
    <property type="entry name" value="ANK"/>
    <property type="match status" value="7"/>
</dbReference>